<evidence type="ECO:0000313" key="2">
    <source>
        <dbReference type="Proteomes" id="UP001156141"/>
    </source>
</evidence>
<sequence length="64" mass="7055">RCAASPSEAETLVLESRESELYGGISPDKLAERARHLFSGNQLLERYSALYTKLIVDAKGMLKA</sequence>
<dbReference type="RefSeq" id="WP_240575550.1">
    <property type="nucleotide sequence ID" value="NZ_JAKVQD010000044.1"/>
</dbReference>
<protein>
    <submittedName>
        <fullName evidence="1">Uncharacterized protein</fullName>
    </submittedName>
</protein>
<reference evidence="1" key="1">
    <citation type="submission" date="2022-02" db="EMBL/GenBank/DDBJ databases">
        <title>Aestuariibaculum sp., a marine bacterium isolated from sediment in Guangxi.</title>
        <authorList>
            <person name="Ying J."/>
        </authorList>
    </citation>
    <scope>NUCLEOTIDE SEQUENCE</scope>
    <source>
        <strain evidence="1">L182</strain>
    </source>
</reference>
<keyword evidence="2" id="KW-1185">Reference proteome</keyword>
<organism evidence="1 2">
    <name type="scientific">Aestuariibaculum lutulentum</name>
    <dbReference type="NCBI Taxonomy" id="2920935"/>
    <lineage>
        <taxon>Bacteria</taxon>
        <taxon>Pseudomonadati</taxon>
        <taxon>Bacteroidota</taxon>
        <taxon>Flavobacteriia</taxon>
        <taxon>Flavobacteriales</taxon>
        <taxon>Flavobacteriaceae</taxon>
    </lineage>
</organism>
<comment type="caution">
    <text evidence="1">The sequence shown here is derived from an EMBL/GenBank/DDBJ whole genome shotgun (WGS) entry which is preliminary data.</text>
</comment>
<proteinExistence type="predicted"/>
<feature type="non-terminal residue" evidence="1">
    <location>
        <position position="1"/>
    </location>
</feature>
<name>A0ABS9RMJ4_9FLAO</name>
<gene>
    <name evidence="1" type="ORF">MKW35_16245</name>
</gene>
<accession>A0ABS9RMJ4</accession>
<dbReference type="Proteomes" id="UP001156141">
    <property type="component" value="Unassembled WGS sequence"/>
</dbReference>
<evidence type="ECO:0000313" key="1">
    <source>
        <dbReference type="EMBL" id="MCH4554174.1"/>
    </source>
</evidence>
<dbReference type="EMBL" id="JAKVQD010000044">
    <property type="protein sequence ID" value="MCH4554174.1"/>
    <property type="molecule type" value="Genomic_DNA"/>
</dbReference>